<sequence length="138" mass="13956">MTDELTLDEAQKAITAGMRAARSIDQPMNIAVVDSGGHLIAHVRMDGAIKASIDISIRKARTSILMNLPTSALAEATQPGAELYGLELTSGGMVTFGGGIPVVRNGVTVGAVGVSAGSVDQDVTVAEAVAAKLAKAPS</sequence>
<dbReference type="Gene3D" id="3.30.450.150">
    <property type="entry name" value="Haem-degrading domain"/>
    <property type="match status" value="1"/>
</dbReference>
<dbReference type="SUPFAM" id="SSF143744">
    <property type="entry name" value="GlcG-like"/>
    <property type="match status" value="1"/>
</dbReference>
<dbReference type="KEGG" id="jte:ASJ30_10070"/>
<evidence type="ECO:0000313" key="1">
    <source>
        <dbReference type="EMBL" id="APH01828.1"/>
    </source>
</evidence>
<dbReference type="Pfam" id="PF03928">
    <property type="entry name" value="HbpS-like"/>
    <property type="match status" value="1"/>
</dbReference>
<evidence type="ECO:0000313" key="2">
    <source>
        <dbReference type="Proteomes" id="UP000182938"/>
    </source>
</evidence>
<reference evidence="1 2" key="1">
    <citation type="submission" date="2015-11" db="EMBL/GenBank/DDBJ databases">
        <authorList>
            <person name="Zhang Y."/>
            <person name="Guo Z."/>
        </authorList>
    </citation>
    <scope>NUCLEOTIDE SEQUENCE [LARGE SCALE GENOMIC DNA]</scope>
    <source>
        <strain evidence="1 2">YFY001</strain>
    </source>
</reference>
<dbReference type="InterPro" id="IPR038084">
    <property type="entry name" value="PduO/GlcC-like_sf"/>
</dbReference>
<dbReference type="GO" id="GO:0016740">
    <property type="term" value="F:transferase activity"/>
    <property type="evidence" value="ECO:0007669"/>
    <property type="project" value="UniProtKB-KW"/>
</dbReference>
<dbReference type="PANTHER" id="PTHR34309:SF1">
    <property type="entry name" value="PROTEIN GLCG"/>
    <property type="match status" value="1"/>
</dbReference>
<name>A0A1L3MHN4_9MICO</name>
<dbReference type="InterPro" id="IPR052517">
    <property type="entry name" value="GlcG_carb_metab_protein"/>
</dbReference>
<accession>A0A1L3MHN4</accession>
<dbReference type="InterPro" id="IPR005624">
    <property type="entry name" value="PduO/GlcC-like"/>
</dbReference>
<protein>
    <submittedName>
        <fullName evidence="1">Cobalamin adenosyltransferase</fullName>
    </submittedName>
</protein>
<dbReference type="PANTHER" id="PTHR34309">
    <property type="entry name" value="SLR1406 PROTEIN"/>
    <property type="match status" value="1"/>
</dbReference>
<dbReference type="Proteomes" id="UP000182938">
    <property type="component" value="Chromosome"/>
</dbReference>
<proteinExistence type="predicted"/>
<dbReference type="EMBL" id="CP013290">
    <property type="protein sequence ID" value="APH01828.1"/>
    <property type="molecule type" value="Genomic_DNA"/>
</dbReference>
<keyword evidence="1" id="KW-0808">Transferase</keyword>
<dbReference type="RefSeq" id="WP_072624985.1">
    <property type="nucleotide sequence ID" value="NZ_CP013290.1"/>
</dbReference>
<gene>
    <name evidence="1" type="ORF">ASJ30_10070</name>
</gene>
<organism evidence="1 2">
    <name type="scientific">Janibacter indicus</name>
    <dbReference type="NCBI Taxonomy" id="857417"/>
    <lineage>
        <taxon>Bacteria</taxon>
        <taxon>Bacillati</taxon>
        <taxon>Actinomycetota</taxon>
        <taxon>Actinomycetes</taxon>
        <taxon>Micrococcales</taxon>
        <taxon>Intrasporangiaceae</taxon>
        <taxon>Janibacter</taxon>
    </lineage>
</organism>
<keyword evidence="2" id="KW-1185">Reference proteome</keyword>
<dbReference type="AlphaFoldDB" id="A0A1L3MHN4"/>